<dbReference type="SFLD" id="SFLDG01200">
    <property type="entry name" value="SUF1.1"/>
    <property type="match status" value="1"/>
</dbReference>
<dbReference type="InterPro" id="IPR050931">
    <property type="entry name" value="Mito_Protein_Transport_Metaxin"/>
</dbReference>
<dbReference type="Gene3D" id="3.40.30.10">
    <property type="entry name" value="Glutaredoxin"/>
    <property type="match status" value="1"/>
</dbReference>
<dbReference type="Gene3D" id="1.20.1050.10">
    <property type="match status" value="1"/>
</dbReference>
<dbReference type="KEGG" id="ncb:C0V82_02875"/>
<dbReference type="AlphaFoldDB" id="A0A2K9N827"/>
<dbReference type="SFLD" id="SFLDG01180">
    <property type="entry name" value="SUF1"/>
    <property type="match status" value="1"/>
</dbReference>
<dbReference type="SUPFAM" id="SSF52833">
    <property type="entry name" value="Thioredoxin-like"/>
    <property type="match status" value="1"/>
</dbReference>
<dbReference type="Pfam" id="PF17171">
    <property type="entry name" value="GST_C_6"/>
    <property type="match status" value="1"/>
</dbReference>
<dbReference type="PANTHER" id="PTHR12289:SF41">
    <property type="entry name" value="FAILED AXON CONNECTIONS-RELATED"/>
    <property type="match status" value="1"/>
</dbReference>
<dbReference type="Proteomes" id="UP000234752">
    <property type="component" value="Chromosome eg_1"/>
</dbReference>
<dbReference type="CDD" id="cd03193">
    <property type="entry name" value="GST_C_Metaxin"/>
    <property type="match status" value="1"/>
</dbReference>
<proteinExistence type="predicted"/>
<dbReference type="InterPro" id="IPR036249">
    <property type="entry name" value="Thioredoxin-like_sf"/>
</dbReference>
<dbReference type="GO" id="GO:0016740">
    <property type="term" value="F:transferase activity"/>
    <property type="evidence" value="ECO:0007669"/>
    <property type="project" value="UniProtKB-KW"/>
</dbReference>
<dbReference type="InterPro" id="IPR036282">
    <property type="entry name" value="Glutathione-S-Trfase_C_sf"/>
</dbReference>
<reference evidence="1 2" key="1">
    <citation type="submission" date="2017-12" db="EMBL/GenBank/DDBJ databases">
        <title>Genomes of bacteria within cyanobacterial aggregates.</title>
        <authorList>
            <person name="Cai H."/>
        </authorList>
    </citation>
    <scope>NUCLEOTIDE SEQUENCE [LARGE SCALE GENOMIC DNA]</scope>
    <source>
        <strain evidence="1 2">TH16</strain>
    </source>
</reference>
<dbReference type="OrthoDB" id="7664269at2"/>
<dbReference type="EMBL" id="CP025611">
    <property type="protein sequence ID" value="AUN29303.1"/>
    <property type="molecule type" value="Genomic_DNA"/>
</dbReference>
<evidence type="ECO:0000313" key="1">
    <source>
        <dbReference type="EMBL" id="AUN29303.1"/>
    </source>
</evidence>
<keyword evidence="1" id="KW-0808">Transferase</keyword>
<sequence>MIKLHAFGPAFGLPEPSPYVTKTEVQLRMGGLAFEKVKGDLEKTPKHKLPIIEDEGVIVADSTFIRAHIERTRGIDLDEGLTVRQRAEAWAIERMLEDHFCWALVHERWMDEGNFQKGPAQFFQAAPEHLRAAIIKDVRERVAANMYAHGIGRHSDAERLELASRSLAALAALLGDKPFLMGDRPTGVDAFAFAVLAGALAPLFDTPLRSAVEAHGAFTPYVQRMAGRFYPDHAWWWDQVRQAA</sequence>
<dbReference type="InterPro" id="IPR033468">
    <property type="entry name" value="Metaxin_GST"/>
</dbReference>
<dbReference type="InterPro" id="IPR012336">
    <property type="entry name" value="Thioredoxin-like_fold"/>
</dbReference>
<gene>
    <name evidence="1" type="ORF">C0V82_02875</name>
</gene>
<dbReference type="InterPro" id="IPR026928">
    <property type="entry name" value="FAX/IsoI-like"/>
</dbReference>
<name>A0A2K9N827_9PROT</name>
<dbReference type="RefSeq" id="WP_102111042.1">
    <property type="nucleotide sequence ID" value="NZ_BMGN01000004.1"/>
</dbReference>
<dbReference type="PANTHER" id="PTHR12289">
    <property type="entry name" value="METAXIN RELATED"/>
    <property type="match status" value="1"/>
</dbReference>
<accession>A0A2K9N827</accession>
<dbReference type="InterPro" id="IPR040079">
    <property type="entry name" value="Glutathione_S-Trfase"/>
</dbReference>
<organism evidence="1 2">
    <name type="scientific">Niveispirillum cyanobacteriorum</name>
    <dbReference type="NCBI Taxonomy" id="1612173"/>
    <lineage>
        <taxon>Bacteria</taxon>
        <taxon>Pseudomonadati</taxon>
        <taxon>Pseudomonadota</taxon>
        <taxon>Alphaproteobacteria</taxon>
        <taxon>Rhodospirillales</taxon>
        <taxon>Azospirillaceae</taxon>
        <taxon>Niveispirillum</taxon>
    </lineage>
</organism>
<dbReference type="Pfam" id="PF17172">
    <property type="entry name" value="GST_N_4"/>
    <property type="match status" value="1"/>
</dbReference>
<dbReference type="SFLD" id="SFLDS00019">
    <property type="entry name" value="Glutathione_Transferase_(cytos"/>
    <property type="match status" value="1"/>
</dbReference>
<protein>
    <submittedName>
        <fullName evidence="1">Glutathione S-transferase</fullName>
    </submittedName>
</protein>
<dbReference type="SUPFAM" id="SSF47616">
    <property type="entry name" value="GST C-terminal domain-like"/>
    <property type="match status" value="1"/>
</dbReference>
<keyword evidence="2" id="KW-1185">Reference proteome</keyword>
<evidence type="ECO:0000313" key="2">
    <source>
        <dbReference type="Proteomes" id="UP000234752"/>
    </source>
</evidence>